<dbReference type="InterPro" id="IPR019408">
    <property type="entry name" value="7TM_GPCR_serpentine_rcpt_Srab"/>
</dbReference>
<dbReference type="WBParaSite" id="GPUH_0000558901-mRNA-1">
    <property type="protein sequence ID" value="GPUH_0000558901-mRNA-1"/>
    <property type="gene ID" value="GPUH_0000558901"/>
</dbReference>
<feature type="transmembrane region" description="Helical" evidence="5">
    <location>
        <begin position="114"/>
        <end position="138"/>
    </location>
</feature>
<sequence length="171" mass="19186">MTNSVPANGILCRAVEEIYVESSLVRNLYVLELVIAFLGAVVVILTAVIIYLAKMLHFNARLLLIAYCASYAVTNIGLIRLSGYILASIALSDQRLRCHRLTFSMEHCRELQRIYQTGAILITFSTVTIAIERAIATILFKTYESKSRKWIGILLIGLQVPLRLNWLTGLL</sequence>
<dbReference type="EMBL" id="UYRT01012037">
    <property type="protein sequence ID" value="VDK51367.1"/>
    <property type="molecule type" value="Genomic_DNA"/>
</dbReference>
<keyword evidence="2 5" id="KW-0812">Transmembrane</keyword>
<feature type="transmembrane region" description="Helical" evidence="5">
    <location>
        <begin position="29"/>
        <end position="52"/>
    </location>
</feature>
<dbReference type="AlphaFoldDB" id="A0A183DA40"/>
<dbReference type="Pfam" id="PF10292">
    <property type="entry name" value="7TM_GPCR_Srab"/>
    <property type="match status" value="1"/>
</dbReference>
<keyword evidence="3 5" id="KW-1133">Transmembrane helix</keyword>
<evidence type="ECO:0000256" key="5">
    <source>
        <dbReference type="SAM" id="Phobius"/>
    </source>
</evidence>
<evidence type="ECO:0000256" key="4">
    <source>
        <dbReference type="ARBA" id="ARBA00023136"/>
    </source>
</evidence>
<feature type="transmembrane region" description="Helical" evidence="5">
    <location>
        <begin position="64"/>
        <end position="87"/>
    </location>
</feature>
<proteinExistence type="predicted"/>
<evidence type="ECO:0000313" key="6">
    <source>
        <dbReference type="EMBL" id="VDK51367.1"/>
    </source>
</evidence>
<feature type="transmembrane region" description="Helical" evidence="5">
    <location>
        <begin position="150"/>
        <end position="168"/>
    </location>
</feature>
<evidence type="ECO:0000256" key="3">
    <source>
        <dbReference type="ARBA" id="ARBA00022989"/>
    </source>
</evidence>
<name>A0A183DA40_9BILA</name>
<evidence type="ECO:0000313" key="7">
    <source>
        <dbReference type="Proteomes" id="UP000271098"/>
    </source>
</evidence>
<keyword evidence="4 5" id="KW-0472">Membrane</keyword>
<dbReference type="GO" id="GO:0016020">
    <property type="term" value="C:membrane"/>
    <property type="evidence" value="ECO:0007669"/>
    <property type="project" value="UniProtKB-SubCell"/>
</dbReference>
<evidence type="ECO:0000256" key="1">
    <source>
        <dbReference type="ARBA" id="ARBA00004141"/>
    </source>
</evidence>
<evidence type="ECO:0000256" key="2">
    <source>
        <dbReference type="ARBA" id="ARBA00022692"/>
    </source>
</evidence>
<reference evidence="8" key="1">
    <citation type="submission" date="2016-06" db="UniProtKB">
        <authorList>
            <consortium name="WormBaseParasite"/>
        </authorList>
    </citation>
    <scope>IDENTIFICATION</scope>
</reference>
<accession>A0A183DA40</accession>
<organism evidence="8">
    <name type="scientific">Gongylonema pulchrum</name>
    <dbReference type="NCBI Taxonomy" id="637853"/>
    <lineage>
        <taxon>Eukaryota</taxon>
        <taxon>Metazoa</taxon>
        <taxon>Ecdysozoa</taxon>
        <taxon>Nematoda</taxon>
        <taxon>Chromadorea</taxon>
        <taxon>Rhabditida</taxon>
        <taxon>Spirurina</taxon>
        <taxon>Spiruromorpha</taxon>
        <taxon>Spiruroidea</taxon>
        <taxon>Gongylonematidae</taxon>
        <taxon>Gongylonema</taxon>
    </lineage>
</organism>
<protein>
    <submittedName>
        <fullName evidence="8">G protein-coupled receptor</fullName>
    </submittedName>
</protein>
<dbReference type="Proteomes" id="UP000271098">
    <property type="component" value="Unassembled WGS sequence"/>
</dbReference>
<comment type="subcellular location">
    <subcellularLocation>
        <location evidence="1">Membrane</location>
        <topology evidence="1">Multi-pass membrane protein</topology>
    </subcellularLocation>
</comment>
<keyword evidence="7" id="KW-1185">Reference proteome</keyword>
<dbReference type="OrthoDB" id="5851392at2759"/>
<gene>
    <name evidence="6" type="ORF">GPUH_LOCUS5582</name>
</gene>
<evidence type="ECO:0000313" key="8">
    <source>
        <dbReference type="WBParaSite" id="GPUH_0000558901-mRNA-1"/>
    </source>
</evidence>
<reference evidence="6 7" key="2">
    <citation type="submission" date="2018-11" db="EMBL/GenBank/DDBJ databases">
        <authorList>
            <consortium name="Pathogen Informatics"/>
        </authorList>
    </citation>
    <scope>NUCLEOTIDE SEQUENCE [LARGE SCALE GENOMIC DNA]</scope>
</reference>